<dbReference type="KEGG" id="cser:CCO03_09535"/>
<reference evidence="2 3" key="1">
    <citation type="submission" date="2017-05" db="EMBL/GenBank/DDBJ databases">
        <authorList>
            <person name="Song R."/>
            <person name="Chenine A.L."/>
            <person name="Ruprecht R.M."/>
        </authorList>
    </citation>
    <scope>NUCLEOTIDE SEQUENCE [LARGE SCALE GENOMIC DNA]</scope>
    <source>
        <strain evidence="2 3">DSM 26136</strain>
    </source>
</reference>
<proteinExistence type="predicted"/>
<protein>
    <recommendedName>
        <fullName evidence="1">DUF4132 domain-containing protein</fullName>
    </recommendedName>
</protein>
<sequence length="853" mass="93871">MSDLPAPRDLWPLLLQAPPWRDKQALPPVPALAWRLEPTPPAWHWTRAKAQAEKQTGHFHVYSSTWQFLKKPDRLPDWAQRAAAVLTDSGIEYTLARIERPEGWSQWPALHQVLWLCGVPADQLERVASLDLTQPEDFGPPPEALDSYDLRKLTASLPPRLALGRWQAQPDQLPGLDERIDALRLGGEPIIHTLLQTQRMASRDALVLAHGIEWTALVPWVANGLAGVRWRQVLAQSWLLSFPQTAALGLWEPALTPDDPHHAVAWQGLRLLHEHGHTATLQRSLRQGLAAQPEAEVQAAWDAALNRLTADPSRWLPTPLPKLPKALDQTLAASTAPLVLRQTGPQGERLVLPPEATRDALMVLMLGTAEAPYAGLAQLQAACTPESLAIWARDLFDLWAADGMPAKGRFLLHAQGWLGDDVTATRLHKGVVAWRARLDRVRAYEGIQALSRMGGKAALTWLAALADQKRYDDLRSRASEALQAAAESRGMSMEELADCTLPDLGFDSQSRQRLDFGPRQFEVLLDEQLQIRLRECAPPVGAAQPTKASRAKAGQWLKTLPKPRLTDDADLAAQAKRQLKDVQTQLKALSRRQLQRMEAAMCQERRWTLASFRANLVEHPLARVLTQRLIFGVYPAASSVASSESVVTPIALFRVAEDGTPANAQDDPVSWDDLAALTDADSACIGMVHPLALAAMADGAVQGQAFASQLADYELLQPFEQLGREVAHLPEALLDTRVLPTWDGRQLGTGSIMGLVSQGWQRQVGDGGMVDAVHLALPGQLGVTLSFEPGWFVAGGIDTSEGQTIQHLGLHGHVPHASEPDGEPVPAHWRHLSPIARSELLRSLNRLAWWERP</sequence>
<accession>A0A1Y0EN63</accession>
<dbReference type="EMBL" id="CP021455">
    <property type="protein sequence ID" value="ARU04890.1"/>
    <property type="molecule type" value="Genomic_DNA"/>
</dbReference>
<dbReference type="RefSeq" id="WP_087280349.1">
    <property type="nucleotide sequence ID" value="NZ_CP021455.1"/>
</dbReference>
<dbReference type="AlphaFoldDB" id="A0A1Y0EN63"/>
<dbReference type="Proteomes" id="UP000196138">
    <property type="component" value="Chromosome"/>
</dbReference>
<organism evidence="2 3">
    <name type="scientific">Comamonas serinivorans</name>
    <dbReference type="NCBI Taxonomy" id="1082851"/>
    <lineage>
        <taxon>Bacteria</taxon>
        <taxon>Pseudomonadati</taxon>
        <taxon>Pseudomonadota</taxon>
        <taxon>Betaproteobacteria</taxon>
        <taxon>Burkholderiales</taxon>
        <taxon>Comamonadaceae</taxon>
        <taxon>Comamonas</taxon>
    </lineage>
</organism>
<dbReference type="Pfam" id="PF13569">
    <property type="entry name" value="DUF4132"/>
    <property type="match status" value="1"/>
</dbReference>
<gene>
    <name evidence="2" type="ORF">CCO03_09535</name>
</gene>
<dbReference type="InterPro" id="IPR025406">
    <property type="entry name" value="DUF4132"/>
</dbReference>
<name>A0A1Y0EN63_9BURK</name>
<evidence type="ECO:0000313" key="2">
    <source>
        <dbReference type="EMBL" id="ARU04890.1"/>
    </source>
</evidence>
<evidence type="ECO:0000259" key="1">
    <source>
        <dbReference type="Pfam" id="PF13569"/>
    </source>
</evidence>
<keyword evidence="3" id="KW-1185">Reference proteome</keyword>
<feature type="domain" description="DUF4132" evidence="1">
    <location>
        <begin position="554"/>
        <end position="760"/>
    </location>
</feature>
<dbReference type="OrthoDB" id="8859114at2"/>
<evidence type="ECO:0000313" key="3">
    <source>
        <dbReference type="Proteomes" id="UP000196138"/>
    </source>
</evidence>